<keyword evidence="3" id="KW-0238">DNA-binding</keyword>
<name>A0ABU8GX07_9SPHN</name>
<dbReference type="Gene3D" id="1.10.1660.10">
    <property type="match status" value="1"/>
</dbReference>
<organism evidence="6 7">
    <name type="scientific">Sphingomonas kyungheensis</name>
    <dbReference type="NCBI Taxonomy" id="1069987"/>
    <lineage>
        <taxon>Bacteria</taxon>
        <taxon>Pseudomonadati</taxon>
        <taxon>Pseudomonadota</taxon>
        <taxon>Alphaproteobacteria</taxon>
        <taxon>Sphingomonadales</taxon>
        <taxon>Sphingomonadaceae</taxon>
        <taxon>Sphingomonas</taxon>
    </lineage>
</organism>
<dbReference type="SMART" id="SM00422">
    <property type="entry name" value="HTH_MERR"/>
    <property type="match status" value="1"/>
</dbReference>
<dbReference type="Pfam" id="PF13411">
    <property type="entry name" value="MerR_1"/>
    <property type="match status" value="1"/>
</dbReference>
<dbReference type="Proteomes" id="UP001367771">
    <property type="component" value="Unassembled WGS sequence"/>
</dbReference>
<feature type="domain" description="HTH merR-type" evidence="5">
    <location>
        <begin position="11"/>
        <end position="82"/>
    </location>
</feature>
<evidence type="ECO:0000259" key="5">
    <source>
        <dbReference type="PROSITE" id="PS50937"/>
    </source>
</evidence>
<evidence type="ECO:0000313" key="6">
    <source>
        <dbReference type="EMBL" id="MEI5685457.1"/>
    </source>
</evidence>
<proteinExistence type="predicted"/>
<dbReference type="CDD" id="cd00592">
    <property type="entry name" value="HTH_MerR-like"/>
    <property type="match status" value="1"/>
</dbReference>
<sequence length="268" mass="30808">MTDKTSIATALYSRQQVARLTGIDDSTLNYWMREGVLLPAEGGTGRGQHRRFAYHQVNLALLLDQLRGFGVSLPAIKRLAERFHDAVAFFDASGLTRQNNDLAFDIMLLRQRVASQGHETFSIFDDYFEKHLTVFPWLRTKQFERGQRHYKYTDAVVSLDEALELKKLGHLVYGREPDLAYDVYDSEVERLLRIDVASYFKARSYWTAIMSIDQPSPDQVDESYYSALSFYRDAEGEWQLAAGDPSSDMRSYVGVYLERLTAEAWAKL</sequence>
<dbReference type="PROSITE" id="PS50937">
    <property type="entry name" value="HTH_MERR_2"/>
    <property type="match status" value="1"/>
</dbReference>
<dbReference type="EMBL" id="JBBBDM010000001">
    <property type="protein sequence ID" value="MEI5685457.1"/>
    <property type="molecule type" value="Genomic_DNA"/>
</dbReference>
<keyword evidence="7" id="KW-1185">Reference proteome</keyword>
<comment type="caution">
    <text evidence="6">The sequence shown here is derived from an EMBL/GenBank/DDBJ whole genome shotgun (WGS) entry which is preliminary data.</text>
</comment>
<evidence type="ECO:0000256" key="1">
    <source>
        <dbReference type="ARBA" id="ARBA00022491"/>
    </source>
</evidence>
<accession>A0ABU8GX07</accession>
<evidence type="ECO:0000256" key="3">
    <source>
        <dbReference type="ARBA" id="ARBA00023125"/>
    </source>
</evidence>
<dbReference type="InterPro" id="IPR000551">
    <property type="entry name" value="MerR-type_HTH_dom"/>
</dbReference>
<dbReference type="PANTHER" id="PTHR30204">
    <property type="entry name" value="REDOX-CYCLING DRUG-SENSING TRANSCRIPTIONAL ACTIVATOR SOXR"/>
    <property type="match status" value="1"/>
</dbReference>
<gene>
    <name evidence="6" type="ORF">V8201_00030</name>
</gene>
<reference evidence="6 7" key="1">
    <citation type="journal article" date="2013" name="Int. J. Syst. Evol. Microbiol.">
        <title>Sphingomonas kyungheensis sp. nov., a bacterium with ginsenoside-converting activity isolated from soil of a ginseng field.</title>
        <authorList>
            <person name="Son H.M."/>
            <person name="Yang J.E."/>
            <person name="Park Y."/>
            <person name="Han C.K."/>
            <person name="Kim S.G."/>
            <person name="Kook M."/>
            <person name="Yi T.H."/>
        </authorList>
    </citation>
    <scope>NUCLEOTIDE SEQUENCE [LARGE SCALE GENOMIC DNA]</scope>
    <source>
        <strain evidence="6 7">LMG 26582</strain>
    </source>
</reference>
<keyword evidence="4" id="KW-0804">Transcription</keyword>
<dbReference type="PANTHER" id="PTHR30204:SF69">
    <property type="entry name" value="MERR-FAMILY TRANSCRIPTIONAL REGULATOR"/>
    <property type="match status" value="1"/>
</dbReference>
<dbReference type="InterPro" id="IPR047057">
    <property type="entry name" value="MerR_fam"/>
</dbReference>
<evidence type="ECO:0000256" key="2">
    <source>
        <dbReference type="ARBA" id="ARBA00023015"/>
    </source>
</evidence>
<evidence type="ECO:0000313" key="7">
    <source>
        <dbReference type="Proteomes" id="UP001367771"/>
    </source>
</evidence>
<protein>
    <submittedName>
        <fullName evidence="6">MerR family transcriptional regulator</fullName>
    </submittedName>
</protein>
<keyword evidence="1" id="KW-0678">Repressor</keyword>
<dbReference type="SUPFAM" id="SSF46955">
    <property type="entry name" value="Putative DNA-binding domain"/>
    <property type="match status" value="1"/>
</dbReference>
<dbReference type="RefSeq" id="WP_336544167.1">
    <property type="nucleotide sequence ID" value="NZ_JBBBDM010000001.1"/>
</dbReference>
<keyword evidence="2" id="KW-0805">Transcription regulation</keyword>
<evidence type="ECO:0000256" key="4">
    <source>
        <dbReference type="ARBA" id="ARBA00023163"/>
    </source>
</evidence>
<dbReference type="InterPro" id="IPR009061">
    <property type="entry name" value="DNA-bd_dom_put_sf"/>
</dbReference>